<gene>
    <name evidence="1" type="ORF">ACFO4O_08155</name>
</gene>
<dbReference type="Pfam" id="PF14907">
    <property type="entry name" value="NTP_transf_5"/>
    <property type="match status" value="1"/>
</dbReference>
<dbReference type="EMBL" id="JBHSGU010000002">
    <property type="protein sequence ID" value="MFC4700123.1"/>
    <property type="molecule type" value="Genomic_DNA"/>
</dbReference>
<dbReference type="RefSeq" id="WP_382407270.1">
    <property type="nucleotide sequence ID" value="NZ_JBHSGU010000002.1"/>
</dbReference>
<comment type="caution">
    <text evidence="1">The sequence shown here is derived from an EMBL/GenBank/DDBJ whole genome shotgun (WGS) entry which is preliminary data.</text>
</comment>
<reference evidence="2" key="1">
    <citation type="journal article" date="2019" name="Int. J. Syst. Evol. Microbiol.">
        <title>The Global Catalogue of Microorganisms (GCM) 10K type strain sequencing project: providing services to taxonomists for standard genome sequencing and annotation.</title>
        <authorList>
            <consortium name="The Broad Institute Genomics Platform"/>
            <consortium name="The Broad Institute Genome Sequencing Center for Infectious Disease"/>
            <person name="Wu L."/>
            <person name="Ma J."/>
        </authorList>
    </citation>
    <scope>NUCLEOTIDE SEQUENCE [LARGE SCALE GENOMIC DNA]</scope>
    <source>
        <strain evidence="2">KACC 12507</strain>
    </source>
</reference>
<protein>
    <submittedName>
        <fullName evidence="1">Nucleotidyltransferase family protein</fullName>
    </submittedName>
</protein>
<dbReference type="InterPro" id="IPR039498">
    <property type="entry name" value="NTP_transf_5"/>
</dbReference>
<dbReference type="Proteomes" id="UP001595897">
    <property type="component" value="Unassembled WGS sequence"/>
</dbReference>
<sequence length="376" mass="43053">MTINADTLINLFLNPSQVAQCSSNELSDLVTIWRSQKILARMCYRIIEAGVFEHLDAKTQRHLLNAKQIADRQKEQVFTEAAELARILSQSVGYLIFLKGAAYSMCAGKLGRGRIYSDIDVLVPKADIDTCEQRLAVAGWIGQEINDYDDKYYRKWAHEIPPMAHGHRGTIIDVHHNIVPVISKSFNDLHILLENTEEIMPDIHVLSAPAQLVHAAIHLFRNEEYQGAFRDITDIYLMLEGQDEQFWLDAFSLAKRIDFLTELQLAVRYCERFFKLKPPAKINLEFAPEHNQAFNDFIFNSVLLPQHSLMTGSHTPLKHFLAMMRGHIVKMPVHILLYHIIVKSYRSVAQSIFGQHVFTPKDPHPPLAGQNKEHLK</sequence>
<proteinExistence type="predicted"/>
<name>A0ABV9LVY6_9ALTE</name>
<evidence type="ECO:0000313" key="1">
    <source>
        <dbReference type="EMBL" id="MFC4700123.1"/>
    </source>
</evidence>
<keyword evidence="2" id="KW-1185">Reference proteome</keyword>
<accession>A0ABV9LVY6</accession>
<evidence type="ECO:0000313" key="2">
    <source>
        <dbReference type="Proteomes" id="UP001595897"/>
    </source>
</evidence>
<organism evidence="1 2">
    <name type="scientific">Glaciecola siphonariae</name>
    <dbReference type="NCBI Taxonomy" id="521012"/>
    <lineage>
        <taxon>Bacteria</taxon>
        <taxon>Pseudomonadati</taxon>
        <taxon>Pseudomonadota</taxon>
        <taxon>Gammaproteobacteria</taxon>
        <taxon>Alteromonadales</taxon>
        <taxon>Alteromonadaceae</taxon>
        <taxon>Glaciecola</taxon>
    </lineage>
</organism>